<protein>
    <recommendedName>
        <fullName evidence="3">ABM domain-containing protein</fullName>
    </recommendedName>
</protein>
<dbReference type="AlphaFoldDB" id="A0A291M1L5"/>
<evidence type="ECO:0000313" key="1">
    <source>
        <dbReference type="EMBL" id="ATI42849.1"/>
    </source>
</evidence>
<dbReference type="EMBL" id="CP021404">
    <property type="protein sequence ID" value="ATI42849.1"/>
    <property type="molecule type" value="Genomic_DNA"/>
</dbReference>
<keyword evidence="2" id="KW-1185">Reference proteome</keyword>
<dbReference type="InterPro" id="IPR021734">
    <property type="entry name" value="DUF3303"/>
</dbReference>
<evidence type="ECO:0008006" key="3">
    <source>
        <dbReference type="Google" id="ProtNLM"/>
    </source>
</evidence>
<gene>
    <name evidence="1" type="ORF">CBW24_13125</name>
</gene>
<sequence length="88" mass="10018">MSLQLLCRYQPTDREAWRQVFDSDAEPRARAGLTLLQLWNETEGSGVWCLFEVADRDRAQTWLDGPQYRQALAQAGVSADSARFVRTA</sequence>
<evidence type="ECO:0000313" key="2">
    <source>
        <dbReference type="Proteomes" id="UP000219050"/>
    </source>
</evidence>
<dbReference type="RefSeq" id="WP_198405187.1">
    <property type="nucleotide sequence ID" value="NZ_CP021404.1"/>
</dbReference>
<dbReference type="KEGG" id="cmag:CBW24_13125"/>
<accession>A0A291M1L5</accession>
<organism evidence="1 2">
    <name type="scientific">Pacificitalea manganoxidans</name>
    <dbReference type="NCBI Taxonomy" id="1411902"/>
    <lineage>
        <taxon>Bacteria</taxon>
        <taxon>Pseudomonadati</taxon>
        <taxon>Pseudomonadota</taxon>
        <taxon>Alphaproteobacteria</taxon>
        <taxon>Rhodobacterales</taxon>
        <taxon>Paracoccaceae</taxon>
        <taxon>Pacificitalea</taxon>
    </lineage>
</organism>
<reference evidence="1 2" key="1">
    <citation type="submission" date="2017-05" db="EMBL/GenBank/DDBJ databases">
        <title>Comparative genomic and metabolic analysis of manganese-oxidizing mechanisms in Celeribater manganoxidans DY25T: its adaption to the environment of polymetallic nodule.</title>
        <authorList>
            <person name="Wang X."/>
        </authorList>
    </citation>
    <scope>NUCLEOTIDE SEQUENCE [LARGE SCALE GENOMIC DNA]</scope>
    <source>
        <strain evidence="1 2">DY25</strain>
    </source>
</reference>
<dbReference type="Pfam" id="PF11746">
    <property type="entry name" value="DUF3303"/>
    <property type="match status" value="1"/>
</dbReference>
<dbReference type="Proteomes" id="UP000219050">
    <property type="component" value="Chromosome"/>
</dbReference>
<name>A0A291M1L5_9RHOB</name>
<proteinExistence type="predicted"/>